<evidence type="ECO:0000313" key="2">
    <source>
        <dbReference type="Proteomes" id="UP000249754"/>
    </source>
</evidence>
<proteinExistence type="predicted"/>
<sequence>MEKLQDLKIELKGSDASAIRHGLKLAIDELNKYVNGSDRILASRLNVILKKNESLSDLLELAGSDVVDMRNGLYCAMKLLDENKNDDDTKLADQLEVIFEKVQMRSE</sequence>
<name>A0A327SHD2_9SPHI</name>
<organism evidence="1 2">
    <name type="scientific">Pedobacter cryoconitis</name>
    <dbReference type="NCBI Taxonomy" id="188932"/>
    <lineage>
        <taxon>Bacteria</taxon>
        <taxon>Pseudomonadati</taxon>
        <taxon>Bacteroidota</taxon>
        <taxon>Sphingobacteriia</taxon>
        <taxon>Sphingobacteriales</taxon>
        <taxon>Sphingobacteriaceae</taxon>
        <taxon>Pedobacter</taxon>
    </lineage>
</organism>
<evidence type="ECO:0000313" key="1">
    <source>
        <dbReference type="EMBL" id="RAJ28108.1"/>
    </source>
</evidence>
<dbReference type="RefSeq" id="WP_111634845.1">
    <property type="nucleotide sequence ID" value="NZ_QLLR01000019.1"/>
</dbReference>
<gene>
    <name evidence="1" type="ORF">LY11_03428</name>
</gene>
<accession>A0A327SHD2</accession>
<comment type="caution">
    <text evidence="1">The sequence shown here is derived from an EMBL/GenBank/DDBJ whole genome shotgun (WGS) entry which is preliminary data.</text>
</comment>
<reference evidence="1 2" key="1">
    <citation type="submission" date="2018-06" db="EMBL/GenBank/DDBJ databases">
        <title>Genomic Encyclopedia of Archaeal and Bacterial Type Strains, Phase II (KMG-II): from individual species to whole genera.</title>
        <authorList>
            <person name="Goeker M."/>
        </authorList>
    </citation>
    <scope>NUCLEOTIDE SEQUENCE [LARGE SCALE GENOMIC DNA]</scope>
    <source>
        <strain evidence="1 2">DSM 14825</strain>
    </source>
</reference>
<dbReference type="AlphaFoldDB" id="A0A327SHD2"/>
<dbReference type="OrthoDB" id="9970585at2"/>
<dbReference type="Proteomes" id="UP000249754">
    <property type="component" value="Unassembled WGS sequence"/>
</dbReference>
<protein>
    <submittedName>
        <fullName evidence="1">Uncharacterized protein</fullName>
    </submittedName>
</protein>
<dbReference type="EMBL" id="QLLR01000019">
    <property type="protein sequence ID" value="RAJ28108.1"/>
    <property type="molecule type" value="Genomic_DNA"/>
</dbReference>